<sequence length="286" mass="31745">MSFVFDDRPCELGEGPLWHPERQQLFWFDILGKLLMTRQDNEPRSWQFDEHVSAAGWLDRDTLLIASETALWRFNLQSSHKDLITLLEADNPTTRSNDGRADPWGGFWIGTMGKCAEPDAGAIYRYWRGELRQLVPNVTISNAICFAPDRSYAYYTDTVTKQVMQWPLNSETGWPEGDSTIILDLRVDGLNPDGAVVDANGNIWIAQWGASRVAVYSPTGQFLAAITFEAAHVSCPAFGGNDLTTLFCTTAREGLDAETLVTHTTNGMTFAAPGVGIGQAEHRVIL</sequence>
<feature type="binding site" evidence="3">
    <location>
        <position position="142"/>
    </location>
    <ligand>
        <name>a divalent metal cation</name>
        <dbReference type="ChEBI" id="CHEBI:60240"/>
    </ligand>
</feature>
<feature type="binding site" evidence="3">
    <location>
        <position position="193"/>
    </location>
    <ligand>
        <name>a divalent metal cation</name>
        <dbReference type="ChEBI" id="CHEBI:60240"/>
    </ligand>
</feature>
<keyword evidence="6" id="KW-1185">Reference proteome</keyword>
<feature type="binding site" evidence="3">
    <location>
        <position position="95"/>
    </location>
    <ligand>
        <name>substrate</name>
    </ligand>
</feature>
<dbReference type="Pfam" id="PF08450">
    <property type="entry name" value="SGL"/>
    <property type="match status" value="1"/>
</dbReference>
<keyword evidence="3" id="KW-0862">Zinc</keyword>
<evidence type="ECO:0000259" key="4">
    <source>
        <dbReference type="Pfam" id="PF08450"/>
    </source>
</evidence>
<evidence type="ECO:0000313" key="6">
    <source>
        <dbReference type="Proteomes" id="UP000051260"/>
    </source>
</evidence>
<reference evidence="6" key="1">
    <citation type="submission" date="2015-09" db="EMBL/GenBank/DDBJ databases">
        <authorList>
            <person name="Rodrigo-Torres L."/>
            <person name="Arahal D.R."/>
        </authorList>
    </citation>
    <scope>NUCLEOTIDE SEQUENCE [LARGE SCALE GENOMIC DNA]</scope>
    <source>
        <strain evidence="6">CECT 5091</strain>
    </source>
</reference>
<dbReference type="InterPro" id="IPR013658">
    <property type="entry name" value="SGL"/>
</dbReference>
<feature type="domain" description="SMP-30/Gluconolactonase/LRE-like region" evidence="4">
    <location>
        <begin position="12"/>
        <end position="252"/>
    </location>
</feature>
<dbReference type="InterPro" id="IPR011042">
    <property type="entry name" value="6-blade_b-propeller_TolB-like"/>
</dbReference>
<name>A0A0P1I9A2_9RHOB</name>
<feature type="binding site" evidence="3">
    <location>
        <position position="97"/>
    </location>
    <ligand>
        <name>substrate</name>
    </ligand>
</feature>
<dbReference type="PANTHER" id="PTHR10907:SF47">
    <property type="entry name" value="REGUCALCIN"/>
    <property type="match status" value="1"/>
</dbReference>
<dbReference type="InterPro" id="IPR005511">
    <property type="entry name" value="SMP-30"/>
</dbReference>
<dbReference type="AlphaFoldDB" id="A0A0P1I9A2"/>
<dbReference type="EMBL" id="CYUD01000005">
    <property type="protein sequence ID" value="CUJ99213.1"/>
    <property type="molecule type" value="Genomic_DNA"/>
</dbReference>
<dbReference type="GO" id="GO:0050021">
    <property type="term" value="F:L-arabinonolactonase activity"/>
    <property type="evidence" value="ECO:0007669"/>
    <property type="project" value="UniProtKB-EC"/>
</dbReference>
<dbReference type="EC" id="3.1.1.15" evidence="5"/>
<comment type="similarity">
    <text evidence="1">Belongs to the SMP-30/CGR1 family.</text>
</comment>
<feature type="active site" description="Proton donor/acceptor" evidence="2">
    <location>
        <position position="193"/>
    </location>
</feature>
<dbReference type="GO" id="GO:0005509">
    <property type="term" value="F:calcium ion binding"/>
    <property type="evidence" value="ECO:0007669"/>
    <property type="project" value="TreeGrafter"/>
</dbReference>
<protein>
    <submittedName>
        <fullName evidence="5">L-arabinolactonase</fullName>
        <ecNumber evidence="5">3.1.1.15</ecNumber>
    </submittedName>
</protein>
<dbReference type="OrthoDB" id="2633250at2"/>
<dbReference type="RefSeq" id="WP_058281721.1">
    <property type="nucleotide sequence ID" value="NZ_CYUD01000005.1"/>
</dbReference>
<accession>A0A0P1I9A2</accession>
<proteinExistence type="inferred from homology"/>
<evidence type="ECO:0000256" key="1">
    <source>
        <dbReference type="ARBA" id="ARBA00008853"/>
    </source>
</evidence>
<feature type="binding site" evidence="3">
    <location>
        <position position="14"/>
    </location>
    <ligand>
        <name>a divalent metal cation</name>
        <dbReference type="ChEBI" id="CHEBI:60240"/>
    </ligand>
</feature>
<organism evidence="5 6">
    <name type="scientific">Ruegeria denitrificans</name>
    <dbReference type="NCBI Taxonomy" id="1715692"/>
    <lineage>
        <taxon>Bacteria</taxon>
        <taxon>Pseudomonadati</taxon>
        <taxon>Pseudomonadota</taxon>
        <taxon>Alphaproteobacteria</taxon>
        <taxon>Rhodobacterales</taxon>
        <taxon>Roseobacteraceae</taxon>
        <taxon>Ruegeria</taxon>
    </lineage>
</organism>
<dbReference type="STRING" id="1715692.RUE5091_02016"/>
<keyword evidence="5" id="KW-0378">Hydrolase</keyword>
<comment type="cofactor">
    <cofactor evidence="3">
        <name>Zn(2+)</name>
        <dbReference type="ChEBI" id="CHEBI:29105"/>
    </cofactor>
    <text evidence="3">Binds 1 divalent metal cation per subunit.</text>
</comment>
<evidence type="ECO:0000313" key="5">
    <source>
        <dbReference type="EMBL" id="CUJ99213.1"/>
    </source>
</evidence>
<keyword evidence="3" id="KW-0479">Metal-binding</keyword>
<dbReference type="GO" id="GO:0004341">
    <property type="term" value="F:gluconolactonase activity"/>
    <property type="evidence" value="ECO:0007669"/>
    <property type="project" value="TreeGrafter"/>
</dbReference>
<evidence type="ECO:0000256" key="3">
    <source>
        <dbReference type="PIRSR" id="PIRSR605511-2"/>
    </source>
</evidence>
<dbReference type="GO" id="GO:0019853">
    <property type="term" value="P:L-ascorbic acid biosynthetic process"/>
    <property type="evidence" value="ECO:0007669"/>
    <property type="project" value="TreeGrafter"/>
</dbReference>
<dbReference type="PANTHER" id="PTHR10907">
    <property type="entry name" value="REGUCALCIN"/>
    <property type="match status" value="1"/>
</dbReference>
<dbReference type="PRINTS" id="PR01790">
    <property type="entry name" value="SMP30FAMILY"/>
</dbReference>
<evidence type="ECO:0000256" key="2">
    <source>
        <dbReference type="PIRSR" id="PIRSR605511-1"/>
    </source>
</evidence>
<gene>
    <name evidence="5" type="primary">araB</name>
    <name evidence="5" type="ORF">RUE5091_02016</name>
</gene>
<dbReference type="Proteomes" id="UP000051260">
    <property type="component" value="Unassembled WGS sequence"/>
</dbReference>
<dbReference type="SUPFAM" id="SSF63829">
    <property type="entry name" value="Calcium-dependent phosphotriesterase"/>
    <property type="match status" value="1"/>
</dbReference>
<dbReference type="Gene3D" id="2.120.10.30">
    <property type="entry name" value="TolB, C-terminal domain"/>
    <property type="match status" value="1"/>
</dbReference>